<proteinExistence type="predicted"/>
<accession>A0A1M6SND6</accession>
<dbReference type="AlphaFoldDB" id="A0A1M6SND6"/>
<sequence>MSSINARTSAEACSLFRMVQDGLRCSAWRNSYAVHAVGRTFFGALMRQIITALFGATALSVASLPGALAADMPVKAPQSAVMVDSWNAYVWLDGSYQRVNLPTYNLGPATNVGGTATYGAQIVSIDPHADGYGISGGAGYFLPQGLLFGSNVRVEIGGSYVRATSSQSASSGAYNLPSSTLQMMDGRFVASFSCAQFVGRGPGLCNSTSTVNTTYDSWQFNGKVATDLKSGAVTFTPSLAIFGGTSRNDQALSHFTNNGFSADNLLYNANTQLRWVDWGARLGADTAIALTNQFSVGLGGSLGFANRRTNLSGNDSVGTTNAGTFATGVIGADANKGVLLANAEANITFQPMKNVSLRTFVGLNYDNSVPGIMAPTFSCPFNAAPALPVPAAAAITFQAETSYYAGSGLTVKF</sequence>
<evidence type="ECO:0000313" key="2">
    <source>
        <dbReference type="Proteomes" id="UP000189935"/>
    </source>
</evidence>
<dbReference type="Proteomes" id="UP000189935">
    <property type="component" value="Chromosome I"/>
</dbReference>
<evidence type="ECO:0000313" key="1">
    <source>
        <dbReference type="EMBL" id="SHK46262.1"/>
    </source>
</evidence>
<dbReference type="EMBL" id="LT670844">
    <property type="protein sequence ID" value="SHK46262.1"/>
    <property type="molecule type" value="Genomic_DNA"/>
</dbReference>
<organism evidence="1 2">
    <name type="scientific">Bradyrhizobium lablabi</name>
    <dbReference type="NCBI Taxonomy" id="722472"/>
    <lineage>
        <taxon>Bacteria</taxon>
        <taxon>Pseudomonadati</taxon>
        <taxon>Pseudomonadota</taxon>
        <taxon>Alphaproteobacteria</taxon>
        <taxon>Hyphomicrobiales</taxon>
        <taxon>Nitrobacteraceae</taxon>
        <taxon>Bradyrhizobium</taxon>
    </lineage>
</organism>
<evidence type="ECO:0008006" key="3">
    <source>
        <dbReference type="Google" id="ProtNLM"/>
    </source>
</evidence>
<reference evidence="1 2" key="1">
    <citation type="submission" date="2016-11" db="EMBL/GenBank/DDBJ databases">
        <authorList>
            <person name="Jaros S."/>
            <person name="Januszkiewicz K."/>
            <person name="Wedrychowicz H."/>
        </authorList>
    </citation>
    <scope>NUCLEOTIDE SEQUENCE [LARGE SCALE GENOMIC DNA]</scope>
    <source>
        <strain evidence="1 2">GAS499</strain>
    </source>
</reference>
<name>A0A1M6SND6_9BRAD</name>
<gene>
    <name evidence="1" type="ORF">SAMN05444159_3313</name>
</gene>
<protein>
    <recommendedName>
        <fullName evidence="3">Porin</fullName>
    </recommendedName>
</protein>